<evidence type="ECO:0000313" key="2">
    <source>
        <dbReference type="Proteomes" id="UP000317303"/>
    </source>
</evidence>
<gene>
    <name evidence="1" type="ORF">JD82_02026</name>
</gene>
<proteinExistence type="predicted"/>
<dbReference type="AlphaFoldDB" id="A0A660CCQ7"/>
<dbReference type="EMBL" id="VLJV01000001">
    <property type="protein sequence ID" value="TWH20184.1"/>
    <property type="molecule type" value="Genomic_DNA"/>
</dbReference>
<keyword evidence="2" id="KW-1185">Reference proteome</keyword>
<comment type="caution">
    <text evidence="1">The sequence shown here is derived from an EMBL/GenBank/DDBJ whole genome shotgun (WGS) entry which is preliminary data.</text>
</comment>
<accession>A0A660CCQ7</accession>
<evidence type="ECO:0000313" key="1">
    <source>
        <dbReference type="EMBL" id="TWH20184.1"/>
    </source>
</evidence>
<sequence>MNILRQHRRNAKCALVDLPIGRCVATIEDDILSATPEPSEKRYTVRQIQLIHPMGGLGKIACFAMATQFVDDWEDYQAIMANICKSIRWVSREGSSGIGSVLDGG</sequence>
<name>A0A660CCQ7_9PSEU</name>
<reference evidence="1 2" key="1">
    <citation type="submission" date="2019-07" db="EMBL/GenBank/DDBJ databases">
        <title>R&amp;d 2014.</title>
        <authorList>
            <person name="Klenk H.-P."/>
        </authorList>
    </citation>
    <scope>NUCLEOTIDE SEQUENCE [LARGE SCALE GENOMIC DNA]</scope>
    <source>
        <strain evidence="1 2">DSM 43194</strain>
    </source>
</reference>
<protein>
    <submittedName>
        <fullName evidence="1">Uncharacterized protein</fullName>
    </submittedName>
</protein>
<dbReference type="Proteomes" id="UP000317303">
    <property type="component" value="Unassembled WGS sequence"/>
</dbReference>
<organism evidence="1 2">
    <name type="scientific">Prauserella rugosa</name>
    <dbReference type="NCBI Taxonomy" id="43354"/>
    <lineage>
        <taxon>Bacteria</taxon>
        <taxon>Bacillati</taxon>
        <taxon>Actinomycetota</taxon>
        <taxon>Actinomycetes</taxon>
        <taxon>Pseudonocardiales</taxon>
        <taxon>Pseudonocardiaceae</taxon>
        <taxon>Prauserella</taxon>
    </lineage>
</organism>